<evidence type="ECO:0000313" key="2">
    <source>
        <dbReference type="EMBL" id="KAL1521292.1"/>
    </source>
</evidence>
<dbReference type="Proteomes" id="UP001515480">
    <property type="component" value="Unassembled WGS sequence"/>
</dbReference>
<reference evidence="2 3" key="1">
    <citation type="journal article" date="2024" name="Science">
        <title>Giant polyketide synthase enzymes in the biosynthesis of giant marine polyether toxins.</title>
        <authorList>
            <person name="Fallon T.R."/>
            <person name="Shende V.V."/>
            <person name="Wierzbicki I.H."/>
            <person name="Pendleton A.L."/>
            <person name="Watervoot N.F."/>
            <person name="Auber R.P."/>
            <person name="Gonzalez D.J."/>
            <person name="Wisecaver J.H."/>
            <person name="Moore B.S."/>
        </authorList>
    </citation>
    <scope>NUCLEOTIDE SEQUENCE [LARGE SCALE GENOMIC DNA]</scope>
    <source>
        <strain evidence="2 3">12B1</strain>
    </source>
</reference>
<keyword evidence="3" id="KW-1185">Reference proteome</keyword>
<dbReference type="EMBL" id="JBGBPQ010000007">
    <property type="protein sequence ID" value="KAL1521292.1"/>
    <property type="molecule type" value="Genomic_DNA"/>
</dbReference>
<evidence type="ECO:0000313" key="3">
    <source>
        <dbReference type="Proteomes" id="UP001515480"/>
    </source>
</evidence>
<dbReference type="AlphaFoldDB" id="A0AB34JJ11"/>
<gene>
    <name evidence="2" type="ORF">AB1Y20_020961</name>
</gene>
<organism evidence="2 3">
    <name type="scientific">Prymnesium parvum</name>
    <name type="common">Toxic golden alga</name>
    <dbReference type="NCBI Taxonomy" id="97485"/>
    <lineage>
        <taxon>Eukaryota</taxon>
        <taxon>Haptista</taxon>
        <taxon>Haptophyta</taxon>
        <taxon>Prymnesiophyceae</taxon>
        <taxon>Prymnesiales</taxon>
        <taxon>Prymnesiaceae</taxon>
        <taxon>Prymnesium</taxon>
    </lineage>
</organism>
<sequence length="128" mass="13174">MALTEPGHVEPVCTSERHPRTLVAGSHAVFLVETLGYALVESRLGSLGMSRTPSATEPDTGSRLGSLGMSRAPPSAAPAANGSPAHGDCRDTPATTATLPAGVQRGGRHRPRVDEVMRRAVVDAPGSV</sequence>
<comment type="caution">
    <text evidence="2">The sequence shown here is derived from an EMBL/GenBank/DDBJ whole genome shotgun (WGS) entry which is preliminary data.</text>
</comment>
<feature type="region of interest" description="Disordered" evidence="1">
    <location>
        <begin position="45"/>
        <end position="128"/>
    </location>
</feature>
<feature type="compositionally biased region" description="Basic and acidic residues" evidence="1">
    <location>
        <begin position="112"/>
        <end position="121"/>
    </location>
</feature>
<protein>
    <submittedName>
        <fullName evidence="2">Uncharacterized protein</fullName>
    </submittedName>
</protein>
<evidence type="ECO:0000256" key="1">
    <source>
        <dbReference type="SAM" id="MobiDB-lite"/>
    </source>
</evidence>
<accession>A0AB34JJ11</accession>
<name>A0AB34JJ11_PRYPA</name>
<feature type="compositionally biased region" description="Polar residues" evidence="1">
    <location>
        <begin position="49"/>
        <end position="59"/>
    </location>
</feature>
<feature type="compositionally biased region" description="Low complexity" evidence="1">
    <location>
        <begin position="72"/>
        <end position="85"/>
    </location>
</feature>
<proteinExistence type="predicted"/>